<comment type="caution">
    <text evidence="2">The sequence shown here is derived from an EMBL/GenBank/DDBJ whole genome shotgun (WGS) entry which is preliminary data.</text>
</comment>
<accession>A0A5B7HTA0</accession>
<reference evidence="2 3" key="1">
    <citation type="submission" date="2019-05" db="EMBL/GenBank/DDBJ databases">
        <title>Another draft genome of Portunus trituberculatus and its Hox gene families provides insights of decapod evolution.</title>
        <authorList>
            <person name="Jeong J.-H."/>
            <person name="Song I."/>
            <person name="Kim S."/>
            <person name="Choi T."/>
            <person name="Kim D."/>
            <person name="Ryu S."/>
            <person name="Kim W."/>
        </authorList>
    </citation>
    <scope>NUCLEOTIDE SEQUENCE [LARGE SCALE GENOMIC DNA]</scope>
    <source>
        <tissue evidence="2">Muscle</tissue>
    </source>
</reference>
<sequence>MDHNTATTTPQGGRRVTSQHNETILHNRTARLAFAPSAIIKAPQITCNKRRRREKPWGRRESYIARPH</sequence>
<dbReference type="AlphaFoldDB" id="A0A5B7HTA0"/>
<feature type="region of interest" description="Disordered" evidence="1">
    <location>
        <begin position="1"/>
        <end position="21"/>
    </location>
</feature>
<organism evidence="2 3">
    <name type="scientific">Portunus trituberculatus</name>
    <name type="common">Swimming crab</name>
    <name type="synonym">Neptunus trituberculatus</name>
    <dbReference type="NCBI Taxonomy" id="210409"/>
    <lineage>
        <taxon>Eukaryota</taxon>
        <taxon>Metazoa</taxon>
        <taxon>Ecdysozoa</taxon>
        <taxon>Arthropoda</taxon>
        <taxon>Crustacea</taxon>
        <taxon>Multicrustacea</taxon>
        <taxon>Malacostraca</taxon>
        <taxon>Eumalacostraca</taxon>
        <taxon>Eucarida</taxon>
        <taxon>Decapoda</taxon>
        <taxon>Pleocyemata</taxon>
        <taxon>Brachyura</taxon>
        <taxon>Eubrachyura</taxon>
        <taxon>Portunoidea</taxon>
        <taxon>Portunidae</taxon>
        <taxon>Portuninae</taxon>
        <taxon>Portunus</taxon>
    </lineage>
</organism>
<name>A0A5B7HTA0_PORTR</name>
<dbReference type="Proteomes" id="UP000324222">
    <property type="component" value="Unassembled WGS sequence"/>
</dbReference>
<evidence type="ECO:0000256" key="1">
    <source>
        <dbReference type="SAM" id="MobiDB-lite"/>
    </source>
</evidence>
<evidence type="ECO:0000313" key="2">
    <source>
        <dbReference type="EMBL" id="MPC72985.1"/>
    </source>
</evidence>
<dbReference type="EMBL" id="VSRR010035837">
    <property type="protein sequence ID" value="MPC72985.1"/>
    <property type="molecule type" value="Genomic_DNA"/>
</dbReference>
<keyword evidence="3" id="KW-1185">Reference proteome</keyword>
<proteinExistence type="predicted"/>
<gene>
    <name evidence="2" type="ORF">E2C01_067301</name>
</gene>
<protein>
    <submittedName>
        <fullName evidence="2">Uncharacterized protein</fullName>
    </submittedName>
</protein>
<evidence type="ECO:0000313" key="3">
    <source>
        <dbReference type="Proteomes" id="UP000324222"/>
    </source>
</evidence>